<dbReference type="EMBL" id="AMGV01000061">
    <property type="protein sequence ID" value="KEF50855.1"/>
    <property type="molecule type" value="Genomic_DNA"/>
</dbReference>
<dbReference type="GeneID" id="25287983"/>
<feature type="compositionally biased region" description="Polar residues" evidence="1">
    <location>
        <begin position="139"/>
        <end position="149"/>
    </location>
</feature>
<protein>
    <recommendedName>
        <fullName evidence="2">HNH nuclease domain-containing protein</fullName>
    </recommendedName>
</protein>
<dbReference type="AlphaFoldDB" id="A0A072P5G9"/>
<comment type="caution">
    <text evidence="3">The sequence shown here is derived from an EMBL/GenBank/DDBJ whole genome shotgun (WGS) entry which is preliminary data.</text>
</comment>
<accession>A0A072P5G9</accession>
<evidence type="ECO:0000256" key="1">
    <source>
        <dbReference type="SAM" id="MobiDB-lite"/>
    </source>
</evidence>
<feature type="domain" description="HNH nuclease" evidence="2">
    <location>
        <begin position="205"/>
        <end position="281"/>
    </location>
</feature>
<organism evidence="3 4">
    <name type="scientific">Exophiala aquamarina CBS 119918</name>
    <dbReference type="NCBI Taxonomy" id="1182545"/>
    <lineage>
        <taxon>Eukaryota</taxon>
        <taxon>Fungi</taxon>
        <taxon>Dikarya</taxon>
        <taxon>Ascomycota</taxon>
        <taxon>Pezizomycotina</taxon>
        <taxon>Eurotiomycetes</taxon>
        <taxon>Chaetothyriomycetidae</taxon>
        <taxon>Chaetothyriales</taxon>
        <taxon>Herpotrichiellaceae</taxon>
        <taxon>Exophiala</taxon>
    </lineage>
</organism>
<dbReference type="HOGENOM" id="CLU_043858_1_1_1"/>
<proteinExistence type="predicted"/>
<dbReference type="InterPro" id="IPR003615">
    <property type="entry name" value="HNH_nuc"/>
</dbReference>
<dbReference type="Proteomes" id="UP000027920">
    <property type="component" value="Unassembled WGS sequence"/>
</dbReference>
<name>A0A072P5G9_9EURO</name>
<dbReference type="STRING" id="1182545.A0A072P5G9"/>
<sequence length="385" mass="43870">MSTSSHSRHPTSLEGVIDFFAHTQRLSVEKRDEATQIFHDIIKVCEPLQQDNKTAFKPVTLVHLTFEYSRSEASRDNFLRFFFRHIHIPIELSKWEISRARDCHALLNSFADLLVEKFFLPLKASTRKTPQPSPAALSELQNTSSRTGTTQRVAKLRRECLVRDRYRCVISRIFDYVEAKARVDRDGKEAAQDDDGKFLKDEMGIFAPLEVAHIIPHSLMSIGTGMQELAESKQTALAILNMFDDGVAHLIESTDIDRSRNAITLTHDLHQLFGNFEIYFEPSGGEEHTYLIDSTTSDILRPPIFPVKRTLFVTSTRTIDPPSPRLLAVHSAIAHILHMSAAGRYIDRILEDLDEHDIRADGSTRLGQLVDLRLHGWWNGQVRAY</sequence>
<feature type="region of interest" description="Disordered" evidence="1">
    <location>
        <begin position="126"/>
        <end position="149"/>
    </location>
</feature>
<keyword evidence="4" id="KW-1185">Reference proteome</keyword>
<dbReference type="RefSeq" id="XP_013253445.1">
    <property type="nucleotide sequence ID" value="XM_013397991.1"/>
</dbReference>
<dbReference type="Pfam" id="PF13391">
    <property type="entry name" value="HNH_2"/>
    <property type="match status" value="1"/>
</dbReference>
<dbReference type="OrthoDB" id="2104739at2759"/>
<evidence type="ECO:0000259" key="2">
    <source>
        <dbReference type="Pfam" id="PF13391"/>
    </source>
</evidence>
<gene>
    <name evidence="3" type="ORF">A1O9_13092</name>
</gene>
<evidence type="ECO:0000313" key="3">
    <source>
        <dbReference type="EMBL" id="KEF50855.1"/>
    </source>
</evidence>
<reference evidence="3 4" key="1">
    <citation type="submission" date="2013-03" db="EMBL/GenBank/DDBJ databases">
        <title>The Genome Sequence of Exophiala aquamarina CBS 119918.</title>
        <authorList>
            <consortium name="The Broad Institute Genomics Platform"/>
            <person name="Cuomo C."/>
            <person name="de Hoog S."/>
            <person name="Gorbushina A."/>
            <person name="Walker B."/>
            <person name="Young S.K."/>
            <person name="Zeng Q."/>
            <person name="Gargeya S."/>
            <person name="Fitzgerald M."/>
            <person name="Haas B."/>
            <person name="Abouelleil A."/>
            <person name="Allen A.W."/>
            <person name="Alvarado L."/>
            <person name="Arachchi H.M."/>
            <person name="Berlin A.M."/>
            <person name="Chapman S.B."/>
            <person name="Gainer-Dewar J."/>
            <person name="Goldberg J."/>
            <person name="Griggs A."/>
            <person name="Gujja S."/>
            <person name="Hansen M."/>
            <person name="Howarth C."/>
            <person name="Imamovic A."/>
            <person name="Ireland A."/>
            <person name="Larimer J."/>
            <person name="McCowan C."/>
            <person name="Murphy C."/>
            <person name="Pearson M."/>
            <person name="Poon T.W."/>
            <person name="Priest M."/>
            <person name="Roberts A."/>
            <person name="Saif S."/>
            <person name="Shea T."/>
            <person name="Sisk P."/>
            <person name="Sykes S."/>
            <person name="Wortman J."/>
            <person name="Nusbaum C."/>
            <person name="Birren B."/>
        </authorList>
    </citation>
    <scope>NUCLEOTIDE SEQUENCE [LARGE SCALE GENOMIC DNA]</scope>
    <source>
        <strain evidence="3 4">CBS 119918</strain>
    </source>
</reference>
<dbReference type="VEuPathDB" id="FungiDB:A1O9_13092"/>
<evidence type="ECO:0000313" key="4">
    <source>
        <dbReference type="Proteomes" id="UP000027920"/>
    </source>
</evidence>